<dbReference type="GO" id="GO:0005886">
    <property type="term" value="C:plasma membrane"/>
    <property type="evidence" value="ECO:0007669"/>
    <property type="project" value="TreeGrafter"/>
</dbReference>
<evidence type="ECO:0000313" key="10">
    <source>
        <dbReference type="Proteomes" id="UP000811609"/>
    </source>
</evidence>
<evidence type="ECO:0000256" key="2">
    <source>
        <dbReference type="ARBA" id="ARBA00010864"/>
    </source>
</evidence>
<accession>A0A8T1N8L1</accession>
<keyword evidence="7 8" id="KW-0472">Membrane</keyword>
<evidence type="ECO:0000256" key="7">
    <source>
        <dbReference type="ARBA" id="ARBA00023136"/>
    </source>
</evidence>
<reference evidence="9" key="1">
    <citation type="submission" date="2020-12" db="EMBL/GenBank/DDBJ databases">
        <title>WGS assembly of Carya illinoinensis cv. Pawnee.</title>
        <authorList>
            <person name="Platts A."/>
            <person name="Shu S."/>
            <person name="Wright S."/>
            <person name="Barry K."/>
            <person name="Edger P."/>
            <person name="Pires J.C."/>
            <person name="Schmutz J."/>
        </authorList>
    </citation>
    <scope>NUCLEOTIDE SEQUENCE</scope>
    <source>
        <tissue evidence="9">Leaf</tissue>
    </source>
</reference>
<evidence type="ECO:0008006" key="11">
    <source>
        <dbReference type="Google" id="ProtNLM"/>
    </source>
</evidence>
<dbReference type="InterPro" id="IPR051143">
    <property type="entry name" value="TrkH_K-transport"/>
</dbReference>
<dbReference type="AlphaFoldDB" id="A0A8T1N8L1"/>
<feature type="transmembrane region" description="Helical" evidence="8">
    <location>
        <begin position="94"/>
        <end position="117"/>
    </location>
</feature>
<sequence length="542" mass="60535">MEKLACCCRKLGQFCRDSCNRVTCFLDLPVHPLWLQLIYFLIVSLLGCLALTVSKPRTTSFRPKFVDVFFTSVSATTTSSMSTVEMEVFSNTQLITMTILMFVGGEVFISMLGLQYARSKFPKNHRSTVDQNRASSTAINVNLMSQIHNSLNKQNKLGLIALPGPESEKRNQNDVEQAGIICLDSLSLEYNSVMALGYVVLGYLLVVILVGSGSVFLYISLDSTARTVLKSKGLDFKTFSVFSVVSSFTNCGFIPTNENLMVFKKNSGLQLLLISQILMGNTLYPPCLLLVTWVLKKTSKRPEFSFILRNYRDMGYSHLVSLPHAALLFVTVFGFISIAIVLFCCMEWNSEALDGLNSYQKLVGSLNQAVNARHAGESVFDLSSISPAILLLFIVMMYLPPHTTFLPTKYHDQVASENGKGSPNRRKLQTSFMDCLMLSQLSYLVVFIILICITERQKMKEDPLNFSVLNIILEVTSAYGNVGYSTGYSCKRQVKPDSSCTDTWYGFVGRWSTEGKIILIIVMLFGKLKKFTMKGGKAWKLS</sequence>
<dbReference type="Proteomes" id="UP000811609">
    <property type="component" value="Chromosome 16"/>
</dbReference>
<dbReference type="GO" id="GO:0015081">
    <property type="term" value="F:sodium ion transmembrane transporter activity"/>
    <property type="evidence" value="ECO:0007669"/>
    <property type="project" value="TreeGrafter"/>
</dbReference>
<comment type="caution">
    <text evidence="9">The sequence shown here is derived from an EMBL/GenBank/DDBJ whole genome shotgun (WGS) entry which is preliminary data.</text>
</comment>
<organism evidence="9 10">
    <name type="scientific">Carya illinoinensis</name>
    <name type="common">Pecan</name>
    <dbReference type="NCBI Taxonomy" id="32201"/>
    <lineage>
        <taxon>Eukaryota</taxon>
        <taxon>Viridiplantae</taxon>
        <taxon>Streptophyta</taxon>
        <taxon>Embryophyta</taxon>
        <taxon>Tracheophyta</taxon>
        <taxon>Spermatophyta</taxon>
        <taxon>Magnoliopsida</taxon>
        <taxon>eudicotyledons</taxon>
        <taxon>Gunneridae</taxon>
        <taxon>Pentapetalae</taxon>
        <taxon>rosids</taxon>
        <taxon>fabids</taxon>
        <taxon>Fagales</taxon>
        <taxon>Juglandaceae</taxon>
        <taxon>Carya</taxon>
    </lineage>
</organism>
<dbReference type="PANTHER" id="PTHR31064">
    <property type="entry name" value="POTASSIUM TRANSPORT PROTEIN DDB_G0292412-RELATED"/>
    <property type="match status" value="1"/>
</dbReference>
<dbReference type="EMBL" id="CM031824">
    <property type="protein sequence ID" value="KAG6625520.1"/>
    <property type="molecule type" value="Genomic_DNA"/>
</dbReference>
<evidence type="ECO:0000256" key="8">
    <source>
        <dbReference type="SAM" id="Phobius"/>
    </source>
</evidence>
<keyword evidence="3" id="KW-0813">Transport</keyword>
<keyword evidence="6" id="KW-0406">Ion transport</keyword>
<keyword evidence="5 8" id="KW-1133">Transmembrane helix</keyword>
<evidence type="ECO:0000256" key="5">
    <source>
        <dbReference type="ARBA" id="ARBA00022989"/>
    </source>
</evidence>
<feature type="transmembrane region" description="Helical" evidence="8">
    <location>
        <begin position="33"/>
        <end position="53"/>
    </location>
</feature>
<feature type="transmembrane region" description="Helical" evidence="8">
    <location>
        <begin position="504"/>
        <end position="525"/>
    </location>
</feature>
<gene>
    <name evidence="9" type="ORF">CIPAW_16G102800</name>
</gene>
<feature type="transmembrane region" description="Helical" evidence="8">
    <location>
        <begin position="464"/>
        <end position="484"/>
    </location>
</feature>
<evidence type="ECO:0000313" key="9">
    <source>
        <dbReference type="EMBL" id="KAG6625520.1"/>
    </source>
</evidence>
<evidence type="ECO:0000256" key="1">
    <source>
        <dbReference type="ARBA" id="ARBA00004141"/>
    </source>
</evidence>
<name>A0A8T1N8L1_CARIL</name>
<feature type="transmembrane region" description="Helical" evidence="8">
    <location>
        <begin position="315"/>
        <end position="343"/>
    </location>
</feature>
<proteinExistence type="inferred from homology"/>
<feature type="transmembrane region" description="Helical" evidence="8">
    <location>
        <begin position="239"/>
        <end position="257"/>
    </location>
</feature>
<evidence type="ECO:0000256" key="3">
    <source>
        <dbReference type="ARBA" id="ARBA00022448"/>
    </source>
</evidence>
<feature type="transmembrane region" description="Helical" evidence="8">
    <location>
        <begin position="431"/>
        <end position="452"/>
    </location>
</feature>
<feature type="transmembrane region" description="Helical" evidence="8">
    <location>
        <begin position="379"/>
        <end position="399"/>
    </location>
</feature>
<comment type="subcellular location">
    <subcellularLocation>
        <location evidence="1">Membrane</location>
        <topology evidence="1">Multi-pass membrane protein</topology>
    </subcellularLocation>
</comment>
<evidence type="ECO:0000256" key="6">
    <source>
        <dbReference type="ARBA" id="ARBA00023065"/>
    </source>
</evidence>
<feature type="transmembrane region" description="Helical" evidence="8">
    <location>
        <begin position="195"/>
        <end position="219"/>
    </location>
</feature>
<feature type="transmembrane region" description="Helical" evidence="8">
    <location>
        <begin position="269"/>
        <end position="295"/>
    </location>
</feature>
<dbReference type="PANTHER" id="PTHR31064:SF30">
    <property type="entry name" value="HIGH-AFFINITY POTASSIUM TRANSPORT PROTEIN-RELATED"/>
    <property type="match status" value="1"/>
</dbReference>
<keyword evidence="4 8" id="KW-0812">Transmembrane</keyword>
<keyword evidence="10" id="KW-1185">Reference proteome</keyword>
<dbReference type="InterPro" id="IPR003445">
    <property type="entry name" value="Cat_transpt"/>
</dbReference>
<evidence type="ECO:0000256" key="4">
    <source>
        <dbReference type="ARBA" id="ARBA00022692"/>
    </source>
</evidence>
<dbReference type="Pfam" id="PF02386">
    <property type="entry name" value="TrkH"/>
    <property type="match status" value="2"/>
</dbReference>
<protein>
    <recommendedName>
        <fullName evidence="11">Sodium transporter HKT1</fullName>
    </recommendedName>
</protein>
<comment type="similarity">
    <text evidence="2">Belongs to the TrkH potassium transport family. HKT (TC 2.A.38.3) subfamily.</text>
</comment>